<evidence type="ECO:0000256" key="2">
    <source>
        <dbReference type="ARBA" id="ARBA00022723"/>
    </source>
</evidence>
<dbReference type="GO" id="GO:0003677">
    <property type="term" value="F:DNA binding"/>
    <property type="evidence" value="ECO:0007669"/>
    <property type="project" value="InterPro"/>
</dbReference>
<dbReference type="EMBL" id="JAMYWD010000011">
    <property type="protein sequence ID" value="KAJ4955022.1"/>
    <property type="molecule type" value="Genomic_DNA"/>
</dbReference>
<feature type="compositionally biased region" description="Basic and acidic residues" evidence="7">
    <location>
        <begin position="143"/>
        <end position="161"/>
    </location>
</feature>
<keyword evidence="2" id="KW-0479">Metal-binding</keyword>
<feature type="region of interest" description="Disordered" evidence="7">
    <location>
        <begin position="143"/>
        <end position="166"/>
    </location>
</feature>
<dbReference type="PROSITE" id="PS51036">
    <property type="entry name" value="ZF_A20"/>
    <property type="match status" value="1"/>
</dbReference>
<dbReference type="PROSITE" id="PS51039">
    <property type="entry name" value="ZF_AN1"/>
    <property type="match status" value="1"/>
</dbReference>
<dbReference type="InterPro" id="IPR050652">
    <property type="entry name" value="AN1_A20_ZnFinger"/>
</dbReference>
<dbReference type="SUPFAM" id="SSF57716">
    <property type="entry name" value="Glucocorticoid receptor-like (DNA-binding domain)"/>
    <property type="match status" value="1"/>
</dbReference>
<evidence type="ECO:0000256" key="4">
    <source>
        <dbReference type="ARBA" id="ARBA00022833"/>
    </source>
</evidence>
<gene>
    <name evidence="10" type="ORF">NE237_011805</name>
</gene>
<dbReference type="InterPro" id="IPR035896">
    <property type="entry name" value="AN1-like_Znf"/>
</dbReference>
<dbReference type="PANTHER" id="PTHR10634:SF67">
    <property type="entry name" value="AN1-TYPE ZINC FINGER PROTEIN 3"/>
    <property type="match status" value="1"/>
</dbReference>
<evidence type="ECO:0000256" key="3">
    <source>
        <dbReference type="ARBA" id="ARBA00022771"/>
    </source>
</evidence>
<keyword evidence="3 5" id="KW-0863">Zinc-finger</keyword>
<name>A0A9Q0JXF2_9MAGN</name>
<keyword evidence="4" id="KW-0862">Zinc</keyword>
<dbReference type="SMART" id="SM00154">
    <property type="entry name" value="ZnF_AN1"/>
    <property type="match status" value="1"/>
</dbReference>
<keyword evidence="6" id="KW-0175">Coiled coil</keyword>
<proteinExistence type="predicted"/>
<sequence>MCTHIFSPSISSSITSSSIFSYYIRYILRRKFRMCQSSFRRLTKRCKVRVHYLIRKRRRSEEAAAGVDGIEMAMKNLKLYSENQNIIQENEKLREKALLLHQENQVLMFERDLRILHNEILNRSRKSFRLFFLRFRSERERVRERERERKMGSEESWDRETGCQAPESHRPCANGCGFFGTPATSNLCSKCYADFCIKEQQAASAKVAVERSLSPTKSTASKQQQQQQQQQQLSVPSLFVDSSSLVPLSSSSSSSSSSSPFEGSSAFNATETGVVGVESGVKRRCVRCKKRVGVVGFKCRCGSTFCSEHRYPEVHACTFDFKAMGRDAIAKANPIVKADKVQRF</sequence>
<protein>
    <submittedName>
        <fullName evidence="10">Uncharacterized protein</fullName>
    </submittedName>
</protein>
<dbReference type="OrthoDB" id="428577at2759"/>
<accession>A0A9Q0JXF2</accession>
<keyword evidence="11" id="KW-1185">Reference proteome</keyword>
<evidence type="ECO:0000259" key="8">
    <source>
        <dbReference type="PROSITE" id="PS51036"/>
    </source>
</evidence>
<dbReference type="Gene3D" id="4.10.1110.10">
    <property type="entry name" value="AN1-like Zinc finger"/>
    <property type="match status" value="1"/>
</dbReference>
<evidence type="ECO:0000256" key="1">
    <source>
        <dbReference type="ARBA" id="ARBA00003732"/>
    </source>
</evidence>
<organism evidence="10 11">
    <name type="scientific">Protea cynaroides</name>
    <dbReference type="NCBI Taxonomy" id="273540"/>
    <lineage>
        <taxon>Eukaryota</taxon>
        <taxon>Viridiplantae</taxon>
        <taxon>Streptophyta</taxon>
        <taxon>Embryophyta</taxon>
        <taxon>Tracheophyta</taxon>
        <taxon>Spermatophyta</taxon>
        <taxon>Magnoliopsida</taxon>
        <taxon>Proteales</taxon>
        <taxon>Proteaceae</taxon>
        <taxon>Protea</taxon>
    </lineage>
</organism>
<dbReference type="AlphaFoldDB" id="A0A9Q0JXF2"/>
<dbReference type="Pfam" id="PF01754">
    <property type="entry name" value="zf-A20"/>
    <property type="match status" value="1"/>
</dbReference>
<reference evidence="10" key="1">
    <citation type="journal article" date="2023" name="Plant J.">
        <title>The genome of the king protea, Protea cynaroides.</title>
        <authorList>
            <person name="Chang J."/>
            <person name="Duong T.A."/>
            <person name="Schoeman C."/>
            <person name="Ma X."/>
            <person name="Roodt D."/>
            <person name="Barker N."/>
            <person name="Li Z."/>
            <person name="Van de Peer Y."/>
            <person name="Mizrachi E."/>
        </authorList>
    </citation>
    <scope>NUCLEOTIDE SEQUENCE</scope>
    <source>
        <tissue evidence="10">Young leaves</tissue>
    </source>
</reference>
<feature type="coiled-coil region" evidence="6">
    <location>
        <begin position="76"/>
        <end position="103"/>
    </location>
</feature>
<evidence type="ECO:0000313" key="10">
    <source>
        <dbReference type="EMBL" id="KAJ4955022.1"/>
    </source>
</evidence>
<evidence type="ECO:0000313" key="11">
    <source>
        <dbReference type="Proteomes" id="UP001141806"/>
    </source>
</evidence>
<comment type="function">
    <text evidence="1">May be involved in environmental stress response.</text>
</comment>
<dbReference type="GO" id="GO:0008270">
    <property type="term" value="F:zinc ion binding"/>
    <property type="evidence" value="ECO:0007669"/>
    <property type="project" value="UniProtKB-KW"/>
</dbReference>
<dbReference type="InterPro" id="IPR002653">
    <property type="entry name" value="Znf_A20"/>
</dbReference>
<dbReference type="PANTHER" id="PTHR10634">
    <property type="entry name" value="AN1-TYPE ZINC FINGER PROTEIN"/>
    <property type="match status" value="1"/>
</dbReference>
<evidence type="ECO:0000259" key="9">
    <source>
        <dbReference type="PROSITE" id="PS51039"/>
    </source>
</evidence>
<dbReference type="Gene3D" id="1.20.5.4770">
    <property type="match status" value="1"/>
</dbReference>
<evidence type="ECO:0000256" key="6">
    <source>
        <dbReference type="SAM" id="Coils"/>
    </source>
</evidence>
<evidence type="ECO:0000256" key="5">
    <source>
        <dbReference type="PROSITE-ProRule" id="PRU00449"/>
    </source>
</evidence>
<dbReference type="SUPFAM" id="SSF118310">
    <property type="entry name" value="AN1-like Zinc finger"/>
    <property type="match status" value="1"/>
</dbReference>
<feature type="domain" description="AN1-type" evidence="9">
    <location>
        <begin position="279"/>
        <end position="325"/>
    </location>
</feature>
<dbReference type="Proteomes" id="UP001141806">
    <property type="component" value="Unassembled WGS sequence"/>
</dbReference>
<dbReference type="SMART" id="SM00259">
    <property type="entry name" value="ZnF_A20"/>
    <property type="match status" value="1"/>
</dbReference>
<dbReference type="Pfam" id="PF01428">
    <property type="entry name" value="zf-AN1"/>
    <property type="match status" value="1"/>
</dbReference>
<feature type="domain" description="A20-type" evidence="8">
    <location>
        <begin position="166"/>
        <end position="200"/>
    </location>
</feature>
<feature type="compositionally biased region" description="Low complexity" evidence="7">
    <location>
        <begin position="223"/>
        <end position="233"/>
    </location>
</feature>
<comment type="caution">
    <text evidence="10">The sequence shown here is derived from an EMBL/GenBank/DDBJ whole genome shotgun (WGS) entry which is preliminary data.</text>
</comment>
<feature type="region of interest" description="Disordered" evidence="7">
    <location>
        <begin position="214"/>
        <end position="233"/>
    </location>
</feature>
<evidence type="ECO:0000256" key="7">
    <source>
        <dbReference type="SAM" id="MobiDB-lite"/>
    </source>
</evidence>
<dbReference type="FunFam" id="4.10.1110.10:FF:000001">
    <property type="entry name" value="Zinc finger AN1-type containing 6"/>
    <property type="match status" value="1"/>
</dbReference>
<dbReference type="InterPro" id="IPR000058">
    <property type="entry name" value="Znf_AN1"/>
</dbReference>